<reference evidence="2" key="1">
    <citation type="journal article" date="2021" name="Proc. Natl. Acad. Sci. U.S.A.">
        <title>A Catalog of Tens of Thousands of Viruses from Human Metagenomes Reveals Hidden Associations with Chronic Diseases.</title>
        <authorList>
            <person name="Tisza M.J."/>
            <person name="Buck C.B."/>
        </authorList>
    </citation>
    <scope>NUCLEOTIDE SEQUENCE</scope>
    <source>
        <strain evidence="2">Ct45W1</strain>
    </source>
</reference>
<feature type="region of interest" description="Disordered" evidence="1">
    <location>
        <begin position="30"/>
        <end position="90"/>
    </location>
</feature>
<dbReference type="EMBL" id="BK014646">
    <property type="protein sequence ID" value="DAD65641.1"/>
    <property type="molecule type" value="Genomic_DNA"/>
</dbReference>
<feature type="compositionally biased region" description="Low complexity" evidence="1">
    <location>
        <begin position="30"/>
        <end position="42"/>
    </location>
</feature>
<accession>A0A8S5L6V8</accession>
<evidence type="ECO:0000313" key="2">
    <source>
        <dbReference type="EMBL" id="DAD65641.1"/>
    </source>
</evidence>
<feature type="compositionally biased region" description="Basic and acidic residues" evidence="1">
    <location>
        <begin position="56"/>
        <end position="65"/>
    </location>
</feature>
<sequence>MAKITLHIAPTDAAELAAITAALAPFVSAGAPAAEQPATAAEEAPKPKPRASRKAKPAEEPKAEEPAVPPTEPASSTEQTSGGELGSREALLDAMRSALKAGKRAEVAQVLREFGAARATELKDEDVVAATAMVAAL</sequence>
<organism evidence="2">
    <name type="scientific">Siphoviridae sp. ct45W1</name>
    <dbReference type="NCBI Taxonomy" id="2823562"/>
    <lineage>
        <taxon>Viruses</taxon>
        <taxon>Duplodnaviria</taxon>
        <taxon>Heunggongvirae</taxon>
        <taxon>Uroviricota</taxon>
        <taxon>Caudoviricetes</taxon>
    </lineage>
</organism>
<name>A0A8S5L6V8_9CAUD</name>
<proteinExistence type="predicted"/>
<evidence type="ECO:0000256" key="1">
    <source>
        <dbReference type="SAM" id="MobiDB-lite"/>
    </source>
</evidence>
<protein>
    <submittedName>
        <fullName evidence="2">Uncharacterized protein</fullName>
    </submittedName>
</protein>